<protein>
    <submittedName>
        <fullName evidence="2">Uncharacterized protein</fullName>
    </submittedName>
</protein>
<proteinExistence type="predicted"/>
<evidence type="ECO:0000256" key="1">
    <source>
        <dbReference type="SAM" id="MobiDB-lite"/>
    </source>
</evidence>
<sequence length="104" mass="11686">MWRLVSSNGEKHVGHPLPPGSPRLPPPNRRIAVSKTLGRKPPAKKDDRPFTERDSIYRMGFLKAFFLSRSERSFTRLKSFLLHSGLQIDFASPGNNCRSTPPSG</sequence>
<evidence type="ECO:0000313" key="2">
    <source>
        <dbReference type="EMBL" id="JAG50909.1"/>
    </source>
</evidence>
<dbReference type="EMBL" id="GBRD01014917">
    <property type="protein sequence ID" value="JAG50909.1"/>
    <property type="molecule type" value="Transcribed_RNA"/>
</dbReference>
<name>A0A0K8SCS0_LYGHE</name>
<reference evidence="2" key="1">
    <citation type="submission" date="2014-09" db="EMBL/GenBank/DDBJ databases">
        <authorList>
            <person name="Magalhaes I.L.F."/>
            <person name="Oliveira U."/>
            <person name="Santos F.R."/>
            <person name="Vidigal T.H.D.A."/>
            <person name="Brescovit A.D."/>
            <person name="Santos A.J."/>
        </authorList>
    </citation>
    <scope>NUCLEOTIDE SEQUENCE</scope>
</reference>
<feature type="region of interest" description="Disordered" evidence="1">
    <location>
        <begin position="1"/>
        <end position="51"/>
    </location>
</feature>
<dbReference type="AlphaFoldDB" id="A0A0K8SCS0"/>
<feature type="compositionally biased region" description="Pro residues" evidence="1">
    <location>
        <begin position="16"/>
        <end position="28"/>
    </location>
</feature>
<feature type="non-terminal residue" evidence="2">
    <location>
        <position position="104"/>
    </location>
</feature>
<organism evidence="2">
    <name type="scientific">Lygus hesperus</name>
    <name type="common">Western plant bug</name>
    <dbReference type="NCBI Taxonomy" id="30085"/>
    <lineage>
        <taxon>Eukaryota</taxon>
        <taxon>Metazoa</taxon>
        <taxon>Ecdysozoa</taxon>
        <taxon>Arthropoda</taxon>
        <taxon>Hexapoda</taxon>
        <taxon>Insecta</taxon>
        <taxon>Pterygota</taxon>
        <taxon>Neoptera</taxon>
        <taxon>Paraneoptera</taxon>
        <taxon>Hemiptera</taxon>
        <taxon>Heteroptera</taxon>
        <taxon>Panheteroptera</taxon>
        <taxon>Cimicomorpha</taxon>
        <taxon>Miridae</taxon>
        <taxon>Mirini</taxon>
        <taxon>Lygus</taxon>
    </lineage>
</organism>
<accession>A0A0K8SCS0</accession>